<reference evidence="8" key="1">
    <citation type="submission" date="2023-02" db="EMBL/GenBank/DDBJ databases">
        <title>Genome of toxic invasive species Heracleum sosnowskyi carries increased number of genes despite the absence of recent whole-genome duplications.</title>
        <authorList>
            <person name="Schelkunov M."/>
            <person name="Shtratnikova V."/>
            <person name="Makarenko M."/>
            <person name="Klepikova A."/>
            <person name="Omelchenko D."/>
            <person name="Novikova G."/>
            <person name="Obukhova E."/>
            <person name="Bogdanov V."/>
            <person name="Penin A."/>
            <person name="Logacheva M."/>
        </authorList>
    </citation>
    <scope>NUCLEOTIDE SEQUENCE</scope>
    <source>
        <strain evidence="8">Hsosn_3</strain>
        <tissue evidence="8">Leaf</tissue>
    </source>
</reference>
<keyword evidence="2" id="KW-0479">Metal-binding</keyword>
<evidence type="ECO:0000313" key="8">
    <source>
        <dbReference type="EMBL" id="KAK1378205.1"/>
    </source>
</evidence>
<accession>A0AAD8I636</accession>
<evidence type="ECO:0000259" key="7">
    <source>
        <dbReference type="Pfam" id="PF01435"/>
    </source>
</evidence>
<feature type="domain" description="Peptidase M48" evidence="7">
    <location>
        <begin position="98"/>
        <end position="212"/>
    </location>
</feature>
<dbReference type="GO" id="GO:0004222">
    <property type="term" value="F:metalloendopeptidase activity"/>
    <property type="evidence" value="ECO:0007669"/>
    <property type="project" value="InterPro"/>
</dbReference>
<evidence type="ECO:0000256" key="5">
    <source>
        <dbReference type="ARBA" id="ARBA00023049"/>
    </source>
</evidence>
<evidence type="ECO:0000256" key="6">
    <source>
        <dbReference type="RuleBase" id="RU003983"/>
    </source>
</evidence>
<dbReference type="Pfam" id="PF01435">
    <property type="entry name" value="Peptidase_M48"/>
    <property type="match status" value="1"/>
</dbReference>
<keyword evidence="9" id="KW-1185">Reference proteome</keyword>
<evidence type="ECO:0000256" key="3">
    <source>
        <dbReference type="ARBA" id="ARBA00022801"/>
    </source>
</evidence>
<reference evidence="8" key="2">
    <citation type="submission" date="2023-05" db="EMBL/GenBank/DDBJ databases">
        <authorList>
            <person name="Schelkunov M.I."/>
        </authorList>
    </citation>
    <scope>NUCLEOTIDE SEQUENCE</scope>
    <source>
        <strain evidence="8">Hsosn_3</strain>
        <tissue evidence="8">Leaf</tissue>
    </source>
</reference>
<name>A0AAD8I636_9APIA</name>
<comment type="cofactor">
    <cofactor evidence="6">
        <name>Zn(2+)</name>
        <dbReference type="ChEBI" id="CHEBI:29105"/>
    </cofactor>
    <text evidence="6">Binds 1 zinc ion per subunit.</text>
</comment>
<dbReference type="EMBL" id="JAUIZM010000006">
    <property type="protein sequence ID" value="KAK1378205.1"/>
    <property type="molecule type" value="Genomic_DNA"/>
</dbReference>
<dbReference type="PANTHER" id="PTHR22726">
    <property type="entry name" value="METALLOENDOPEPTIDASE OMA1"/>
    <property type="match status" value="1"/>
</dbReference>
<dbReference type="AlphaFoldDB" id="A0AAD8I636"/>
<comment type="similarity">
    <text evidence="6">Belongs to the peptidase M48 family.</text>
</comment>
<evidence type="ECO:0000256" key="4">
    <source>
        <dbReference type="ARBA" id="ARBA00022833"/>
    </source>
</evidence>
<organism evidence="8 9">
    <name type="scientific">Heracleum sosnowskyi</name>
    <dbReference type="NCBI Taxonomy" id="360622"/>
    <lineage>
        <taxon>Eukaryota</taxon>
        <taxon>Viridiplantae</taxon>
        <taxon>Streptophyta</taxon>
        <taxon>Embryophyta</taxon>
        <taxon>Tracheophyta</taxon>
        <taxon>Spermatophyta</taxon>
        <taxon>Magnoliopsida</taxon>
        <taxon>eudicotyledons</taxon>
        <taxon>Gunneridae</taxon>
        <taxon>Pentapetalae</taxon>
        <taxon>asterids</taxon>
        <taxon>campanulids</taxon>
        <taxon>Apiales</taxon>
        <taxon>Apiaceae</taxon>
        <taxon>Apioideae</taxon>
        <taxon>apioid superclade</taxon>
        <taxon>Tordylieae</taxon>
        <taxon>Tordyliinae</taxon>
        <taxon>Heracleum</taxon>
    </lineage>
</organism>
<dbReference type="GO" id="GO:0016020">
    <property type="term" value="C:membrane"/>
    <property type="evidence" value="ECO:0007669"/>
    <property type="project" value="TreeGrafter"/>
</dbReference>
<proteinExistence type="inferred from homology"/>
<comment type="caution">
    <text evidence="8">The sequence shown here is derived from an EMBL/GenBank/DDBJ whole genome shotgun (WGS) entry which is preliminary data.</text>
</comment>
<dbReference type="Proteomes" id="UP001237642">
    <property type="component" value="Unassembled WGS sequence"/>
</dbReference>
<dbReference type="GO" id="GO:0046872">
    <property type="term" value="F:metal ion binding"/>
    <property type="evidence" value="ECO:0007669"/>
    <property type="project" value="UniProtKB-KW"/>
</dbReference>
<gene>
    <name evidence="8" type="ORF">POM88_024949</name>
</gene>
<keyword evidence="4 6" id="KW-0862">Zinc</keyword>
<keyword evidence="1 6" id="KW-0645">Protease</keyword>
<dbReference type="InterPro" id="IPR051156">
    <property type="entry name" value="Mito/Outer_Membr_Metalloprot"/>
</dbReference>
<evidence type="ECO:0000256" key="2">
    <source>
        <dbReference type="ARBA" id="ARBA00022723"/>
    </source>
</evidence>
<dbReference type="Gene3D" id="3.30.2010.10">
    <property type="entry name" value="Metalloproteases ('zincins'), catalytic domain"/>
    <property type="match status" value="1"/>
</dbReference>
<keyword evidence="5 6" id="KW-0482">Metalloprotease</keyword>
<sequence>MRSGTRHYSAERNQNGNFKTMPLIKDLSVVDYEHEILLDNDPHSVRVKAIARKIIKELEKESGRHHRLAEKELCRVDDNEMTEIEVPFESVKRIVQLERKIVKLVQETRNSGNLEGINWEIVMLDCPAIHAWYLGTGKILVSGGFCDFYEKDAEIAFMIAHQIGHVVARHPLRQLTWIQFNLFPFMLYYVLKHGTSAKSYFALRHEQEADYIGMLLAASAGYDPQVAL</sequence>
<dbReference type="InterPro" id="IPR001915">
    <property type="entry name" value="Peptidase_M48"/>
</dbReference>
<evidence type="ECO:0000256" key="1">
    <source>
        <dbReference type="ARBA" id="ARBA00022670"/>
    </source>
</evidence>
<keyword evidence="3 6" id="KW-0378">Hydrolase</keyword>
<protein>
    <recommendedName>
        <fullName evidence="7">Peptidase M48 domain-containing protein</fullName>
    </recommendedName>
</protein>
<evidence type="ECO:0000313" key="9">
    <source>
        <dbReference type="Proteomes" id="UP001237642"/>
    </source>
</evidence>
<dbReference type="GO" id="GO:0051603">
    <property type="term" value="P:proteolysis involved in protein catabolic process"/>
    <property type="evidence" value="ECO:0007669"/>
    <property type="project" value="TreeGrafter"/>
</dbReference>
<dbReference type="PANTHER" id="PTHR22726:SF1">
    <property type="entry name" value="METALLOENDOPEPTIDASE OMA1, MITOCHONDRIAL"/>
    <property type="match status" value="1"/>
</dbReference>